<evidence type="ECO:0000256" key="2">
    <source>
        <dbReference type="SAM" id="Phobius"/>
    </source>
</evidence>
<name>A0A7X3KQ33_9GAMM</name>
<comment type="caution">
    <text evidence="3">The sequence shown here is derived from an EMBL/GenBank/DDBJ whole genome shotgun (WGS) entry which is preliminary data.</text>
</comment>
<keyword evidence="4" id="KW-1185">Reference proteome</keyword>
<gene>
    <name evidence="3" type="ORF">GPM19_04600</name>
</gene>
<accession>A0A7X3KQ33</accession>
<protein>
    <submittedName>
        <fullName evidence="3">Uncharacterized protein</fullName>
    </submittedName>
</protein>
<dbReference type="Proteomes" id="UP000437638">
    <property type="component" value="Unassembled WGS sequence"/>
</dbReference>
<evidence type="ECO:0000313" key="3">
    <source>
        <dbReference type="EMBL" id="MWJ27493.1"/>
    </source>
</evidence>
<reference evidence="3 4" key="1">
    <citation type="submission" date="2019-12" db="EMBL/GenBank/DDBJ databases">
        <title>Halomonas rutogse sp. nov. isolated from two lakes on Tibetan Plateau.</title>
        <authorList>
            <person name="Gao P."/>
        </authorList>
    </citation>
    <scope>NUCLEOTIDE SEQUENCE [LARGE SCALE GENOMIC DNA]</scope>
    <source>
        <strain evidence="3 4">ZH2S</strain>
    </source>
</reference>
<dbReference type="AlphaFoldDB" id="A0A7X3KQ33"/>
<dbReference type="RefSeq" id="WP_160417717.1">
    <property type="nucleotide sequence ID" value="NZ_WTKP01000003.1"/>
</dbReference>
<keyword evidence="2" id="KW-0812">Transmembrane</keyword>
<proteinExistence type="predicted"/>
<dbReference type="EMBL" id="WTKP01000003">
    <property type="protein sequence ID" value="MWJ27493.1"/>
    <property type="molecule type" value="Genomic_DNA"/>
</dbReference>
<feature type="region of interest" description="Disordered" evidence="1">
    <location>
        <begin position="1"/>
        <end position="41"/>
    </location>
</feature>
<feature type="compositionally biased region" description="Basic and acidic residues" evidence="1">
    <location>
        <begin position="1"/>
        <end position="35"/>
    </location>
</feature>
<organism evidence="3 4">
    <name type="scientific">Vreelandella zhuhanensis</name>
    <dbReference type="NCBI Taxonomy" id="2684210"/>
    <lineage>
        <taxon>Bacteria</taxon>
        <taxon>Pseudomonadati</taxon>
        <taxon>Pseudomonadota</taxon>
        <taxon>Gammaproteobacteria</taxon>
        <taxon>Oceanospirillales</taxon>
        <taxon>Halomonadaceae</taxon>
        <taxon>Vreelandella</taxon>
    </lineage>
</organism>
<evidence type="ECO:0000313" key="4">
    <source>
        <dbReference type="Proteomes" id="UP000437638"/>
    </source>
</evidence>
<keyword evidence="2" id="KW-0472">Membrane</keyword>
<feature type="transmembrane region" description="Helical" evidence="2">
    <location>
        <begin position="46"/>
        <end position="67"/>
    </location>
</feature>
<keyword evidence="2" id="KW-1133">Transmembrane helix</keyword>
<sequence>MDTRESKTREEEKQHLMNERYPQDDEEIESHHQPEAQESPKGMHKLIPIVIVIVGILLVGLLLFSGVTD</sequence>
<evidence type="ECO:0000256" key="1">
    <source>
        <dbReference type="SAM" id="MobiDB-lite"/>
    </source>
</evidence>